<dbReference type="CDD" id="cd05286">
    <property type="entry name" value="QOR2"/>
    <property type="match status" value="1"/>
</dbReference>
<proteinExistence type="predicted"/>
<gene>
    <name evidence="4" type="ORF">EBO15_06345</name>
</gene>
<evidence type="ECO:0000313" key="5">
    <source>
        <dbReference type="Proteomes" id="UP000282674"/>
    </source>
</evidence>
<keyword evidence="5" id="KW-1185">Reference proteome</keyword>
<dbReference type="Pfam" id="PF08240">
    <property type="entry name" value="ADH_N"/>
    <property type="match status" value="1"/>
</dbReference>
<organism evidence="4 5">
    <name type="scientific">Actinomadura harenae</name>
    <dbReference type="NCBI Taxonomy" id="2483351"/>
    <lineage>
        <taxon>Bacteria</taxon>
        <taxon>Bacillati</taxon>
        <taxon>Actinomycetota</taxon>
        <taxon>Actinomycetes</taxon>
        <taxon>Streptosporangiales</taxon>
        <taxon>Thermomonosporaceae</taxon>
        <taxon>Actinomadura</taxon>
    </lineage>
</organism>
<dbReference type="SMART" id="SM00829">
    <property type="entry name" value="PKS_ER"/>
    <property type="match status" value="1"/>
</dbReference>
<evidence type="ECO:0000256" key="1">
    <source>
        <dbReference type="ARBA" id="ARBA00022857"/>
    </source>
</evidence>
<name>A0A3M2MCC9_9ACTN</name>
<dbReference type="Gene3D" id="3.40.50.720">
    <property type="entry name" value="NAD(P)-binding Rossmann-like Domain"/>
    <property type="match status" value="1"/>
</dbReference>
<protein>
    <submittedName>
        <fullName evidence="4">Quinone oxidoreductase</fullName>
    </submittedName>
</protein>
<dbReference type="InterPro" id="IPR047618">
    <property type="entry name" value="QOR-like"/>
</dbReference>
<dbReference type="InterPro" id="IPR011032">
    <property type="entry name" value="GroES-like_sf"/>
</dbReference>
<dbReference type="GO" id="GO:0005829">
    <property type="term" value="C:cytosol"/>
    <property type="evidence" value="ECO:0007669"/>
    <property type="project" value="TreeGrafter"/>
</dbReference>
<dbReference type="RefSeq" id="WP_122193359.1">
    <property type="nucleotide sequence ID" value="NZ_JBHSKC010000020.1"/>
</dbReference>
<dbReference type="PANTHER" id="PTHR48106">
    <property type="entry name" value="QUINONE OXIDOREDUCTASE PIG3-RELATED"/>
    <property type="match status" value="1"/>
</dbReference>
<dbReference type="InterPro" id="IPR013149">
    <property type="entry name" value="ADH-like_C"/>
</dbReference>
<dbReference type="GO" id="GO:0003960">
    <property type="term" value="F:quinone reductase (NADPH) activity"/>
    <property type="evidence" value="ECO:0007669"/>
    <property type="project" value="InterPro"/>
</dbReference>
<dbReference type="SUPFAM" id="SSF50129">
    <property type="entry name" value="GroES-like"/>
    <property type="match status" value="1"/>
</dbReference>
<dbReference type="OrthoDB" id="9780520at2"/>
<dbReference type="FunFam" id="3.40.50.720:FF:000053">
    <property type="entry name" value="Quinone oxidoreductase 1"/>
    <property type="match status" value="1"/>
</dbReference>
<feature type="domain" description="Enoyl reductase (ER)" evidence="3">
    <location>
        <begin position="12"/>
        <end position="322"/>
    </location>
</feature>
<dbReference type="InterPro" id="IPR002364">
    <property type="entry name" value="Quin_OxRdtase/zeta-crystal_CS"/>
</dbReference>
<reference evidence="4 5" key="1">
    <citation type="submission" date="2018-10" db="EMBL/GenBank/DDBJ databases">
        <title>Isolation from soil.</title>
        <authorList>
            <person name="Hu J."/>
        </authorList>
    </citation>
    <scope>NUCLEOTIDE SEQUENCE [LARGE SCALE GENOMIC DNA]</scope>
    <source>
        <strain evidence="4 5">NEAU-Ht49</strain>
    </source>
</reference>
<dbReference type="GO" id="GO:0035925">
    <property type="term" value="F:mRNA 3'-UTR AU-rich region binding"/>
    <property type="evidence" value="ECO:0007669"/>
    <property type="project" value="TreeGrafter"/>
</dbReference>
<accession>A0A3M2MCC9</accession>
<dbReference type="AlphaFoldDB" id="A0A3M2MCC9"/>
<evidence type="ECO:0000259" key="3">
    <source>
        <dbReference type="SMART" id="SM00829"/>
    </source>
</evidence>
<evidence type="ECO:0000256" key="2">
    <source>
        <dbReference type="ARBA" id="ARBA00023002"/>
    </source>
</evidence>
<dbReference type="Pfam" id="PF00107">
    <property type="entry name" value="ADH_zinc_N"/>
    <property type="match status" value="1"/>
</dbReference>
<dbReference type="Proteomes" id="UP000282674">
    <property type="component" value="Unassembled WGS sequence"/>
</dbReference>
<dbReference type="SUPFAM" id="SSF51735">
    <property type="entry name" value="NAD(P)-binding Rossmann-fold domains"/>
    <property type="match status" value="1"/>
</dbReference>
<keyword evidence="1" id="KW-0521">NADP</keyword>
<dbReference type="GO" id="GO:0070402">
    <property type="term" value="F:NADPH binding"/>
    <property type="evidence" value="ECO:0007669"/>
    <property type="project" value="TreeGrafter"/>
</dbReference>
<dbReference type="PROSITE" id="PS01162">
    <property type="entry name" value="QOR_ZETA_CRYSTAL"/>
    <property type="match status" value="1"/>
</dbReference>
<dbReference type="PANTHER" id="PTHR48106:SF13">
    <property type="entry name" value="QUINONE OXIDOREDUCTASE-RELATED"/>
    <property type="match status" value="1"/>
</dbReference>
<dbReference type="InterPro" id="IPR013154">
    <property type="entry name" value="ADH-like_N"/>
</dbReference>
<comment type="caution">
    <text evidence="4">The sequence shown here is derived from an EMBL/GenBank/DDBJ whole genome shotgun (WGS) entry which is preliminary data.</text>
</comment>
<dbReference type="GO" id="GO:0008270">
    <property type="term" value="F:zinc ion binding"/>
    <property type="evidence" value="ECO:0007669"/>
    <property type="project" value="InterPro"/>
</dbReference>
<keyword evidence="2" id="KW-0560">Oxidoreductase</keyword>
<dbReference type="InterPro" id="IPR020843">
    <property type="entry name" value="ER"/>
</dbReference>
<dbReference type="EMBL" id="RFFG01000008">
    <property type="protein sequence ID" value="RMI46553.1"/>
    <property type="molecule type" value="Genomic_DNA"/>
</dbReference>
<sequence length="325" mass="34489">MESTAIVIREQGGPEVLRPERVDVPSEAGPGEAIVETAYAGVNFLDIYQREGRYPMELPYVPGSEGSGRVVAVGEGVTEVEPGDRVAWESVPGSYARHLVAPAARLLPVPDGVDDAQAAALPLQGLTAHYLATDSHPIRKGETVLIHAGAGGTGLVLTQVAKILGATVITTVSTDEKAEISREAGADHVLVGYDGFDGRVRDLTGGLGVHAVYDGVGQSTFDRSLASLRRRGTFVLFGGASGPVPPVDPMRLAAAGSVKLTRPTLNDFVADPDELRFRYRDLLDWAFLGQLKIRVHAEYALEDAAQAHRDLAGRGTIGKLLIRTN</sequence>
<dbReference type="Gene3D" id="3.90.180.10">
    <property type="entry name" value="Medium-chain alcohol dehydrogenases, catalytic domain"/>
    <property type="match status" value="1"/>
</dbReference>
<evidence type="ECO:0000313" key="4">
    <source>
        <dbReference type="EMBL" id="RMI46553.1"/>
    </source>
</evidence>
<dbReference type="InterPro" id="IPR036291">
    <property type="entry name" value="NAD(P)-bd_dom_sf"/>
</dbReference>